<dbReference type="Proteomes" id="UP001597083">
    <property type="component" value="Unassembled WGS sequence"/>
</dbReference>
<evidence type="ECO:0000313" key="2">
    <source>
        <dbReference type="EMBL" id="MFD0850718.1"/>
    </source>
</evidence>
<organism evidence="2 3">
    <name type="scientific">Actinomadura adrarensis</name>
    <dbReference type="NCBI Taxonomy" id="1819600"/>
    <lineage>
        <taxon>Bacteria</taxon>
        <taxon>Bacillati</taxon>
        <taxon>Actinomycetota</taxon>
        <taxon>Actinomycetes</taxon>
        <taxon>Streptosporangiales</taxon>
        <taxon>Thermomonosporaceae</taxon>
        <taxon>Actinomadura</taxon>
    </lineage>
</organism>
<reference evidence="3" key="1">
    <citation type="journal article" date="2019" name="Int. J. Syst. Evol. Microbiol.">
        <title>The Global Catalogue of Microorganisms (GCM) 10K type strain sequencing project: providing services to taxonomists for standard genome sequencing and annotation.</title>
        <authorList>
            <consortium name="The Broad Institute Genomics Platform"/>
            <consortium name="The Broad Institute Genome Sequencing Center for Infectious Disease"/>
            <person name="Wu L."/>
            <person name="Ma J."/>
        </authorList>
    </citation>
    <scope>NUCLEOTIDE SEQUENCE [LARGE SCALE GENOMIC DNA]</scope>
    <source>
        <strain evidence="3">JCM 31696</strain>
    </source>
</reference>
<proteinExistence type="predicted"/>
<keyword evidence="3" id="KW-1185">Reference proteome</keyword>
<gene>
    <name evidence="2" type="ORF">ACFQ07_00530</name>
</gene>
<keyword evidence="1" id="KW-0732">Signal</keyword>
<dbReference type="EMBL" id="JBHTIR010000078">
    <property type="protein sequence ID" value="MFD0850718.1"/>
    <property type="molecule type" value="Genomic_DNA"/>
</dbReference>
<name>A0ABW3C903_9ACTN</name>
<comment type="caution">
    <text evidence="2">The sequence shown here is derived from an EMBL/GenBank/DDBJ whole genome shotgun (WGS) entry which is preliminary data.</text>
</comment>
<evidence type="ECO:0000313" key="3">
    <source>
        <dbReference type="Proteomes" id="UP001597083"/>
    </source>
</evidence>
<evidence type="ECO:0000256" key="1">
    <source>
        <dbReference type="SAM" id="SignalP"/>
    </source>
</evidence>
<accession>A0ABW3C903</accession>
<evidence type="ECO:0008006" key="4">
    <source>
        <dbReference type="Google" id="ProtNLM"/>
    </source>
</evidence>
<feature type="signal peptide" evidence="1">
    <location>
        <begin position="1"/>
        <end position="25"/>
    </location>
</feature>
<feature type="chain" id="PRO_5046164958" description="Secreted protein" evidence="1">
    <location>
        <begin position="26"/>
        <end position="76"/>
    </location>
</feature>
<protein>
    <recommendedName>
        <fullName evidence="4">Secreted protein</fullName>
    </recommendedName>
</protein>
<sequence length="76" mass="7894">MKRLAATGAITAALGGGLMATPAMADHDDWYDDDNGDVTVVNQEKVFEANVGCNVAILSIQSNTSCGGSNVYIDND</sequence>